<feature type="compositionally biased region" description="Basic residues" evidence="1">
    <location>
        <begin position="40"/>
        <end position="53"/>
    </location>
</feature>
<proteinExistence type="predicted"/>
<dbReference type="EMBL" id="PDNA01000132">
    <property type="protein sequence ID" value="PGH11435.1"/>
    <property type="molecule type" value="Genomic_DNA"/>
</dbReference>
<dbReference type="Proteomes" id="UP000224634">
    <property type="component" value="Unassembled WGS sequence"/>
</dbReference>
<protein>
    <submittedName>
        <fullName evidence="2">Uncharacterized protein</fullName>
    </submittedName>
</protein>
<feature type="region of interest" description="Disordered" evidence="1">
    <location>
        <begin position="1"/>
        <end position="73"/>
    </location>
</feature>
<feature type="region of interest" description="Disordered" evidence="1">
    <location>
        <begin position="105"/>
        <end position="146"/>
    </location>
</feature>
<keyword evidence="3" id="KW-1185">Reference proteome</keyword>
<name>A0A2B7XR71_POLH7</name>
<dbReference type="AlphaFoldDB" id="A0A2B7XR71"/>
<evidence type="ECO:0000256" key="1">
    <source>
        <dbReference type="SAM" id="MobiDB-lite"/>
    </source>
</evidence>
<reference evidence="2 3" key="1">
    <citation type="submission" date="2017-10" db="EMBL/GenBank/DDBJ databases">
        <title>Comparative genomics in systemic dimorphic fungi from Ajellomycetaceae.</title>
        <authorList>
            <person name="Munoz J.F."/>
            <person name="Mcewen J.G."/>
            <person name="Clay O.K."/>
            <person name="Cuomo C.A."/>
        </authorList>
    </citation>
    <scope>NUCLEOTIDE SEQUENCE [LARGE SCALE GENOMIC DNA]</scope>
    <source>
        <strain evidence="2 3">UAMH7299</strain>
    </source>
</reference>
<comment type="caution">
    <text evidence="2">The sequence shown here is derived from an EMBL/GenBank/DDBJ whole genome shotgun (WGS) entry which is preliminary data.</text>
</comment>
<sequence>MRERKGSKAASSSAPVSCRQLGDVPLEHGLEARSQPRLRCPSRYRRTANRKSKVSGSGTRLVGGVNTGMELSGTLDRWRGDPCNGLRTKECDYDQNSRGVCKRTSRNSWVKKKLPGVAASANPPQSTPRPTRDLQNRVGDSSWVAG</sequence>
<accession>A0A2B7XR71</accession>
<gene>
    <name evidence="2" type="ORF">AJ80_07114</name>
</gene>
<organism evidence="2 3">
    <name type="scientific">Polytolypa hystricis (strain UAMH7299)</name>
    <dbReference type="NCBI Taxonomy" id="1447883"/>
    <lineage>
        <taxon>Eukaryota</taxon>
        <taxon>Fungi</taxon>
        <taxon>Dikarya</taxon>
        <taxon>Ascomycota</taxon>
        <taxon>Pezizomycotina</taxon>
        <taxon>Eurotiomycetes</taxon>
        <taxon>Eurotiomycetidae</taxon>
        <taxon>Onygenales</taxon>
        <taxon>Onygenales incertae sedis</taxon>
        <taxon>Polytolypa</taxon>
    </lineage>
</organism>
<feature type="compositionally biased region" description="Basic residues" evidence="1">
    <location>
        <begin position="105"/>
        <end position="114"/>
    </location>
</feature>
<evidence type="ECO:0000313" key="2">
    <source>
        <dbReference type="EMBL" id="PGH11435.1"/>
    </source>
</evidence>
<evidence type="ECO:0000313" key="3">
    <source>
        <dbReference type="Proteomes" id="UP000224634"/>
    </source>
</evidence>